<dbReference type="PANTHER" id="PTHR21113">
    <property type="entry name" value="AGAP001705-PA"/>
    <property type="match status" value="1"/>
</dbReference>
<organism evidence="2 3">
    <name type="scientific">Thalassiosira pseudonana</name>
    <name type="common">Marine diatom</name>
    <name type="synonym">Cyclotella nana</name>
    <dbReference type="NCBI Taxonomy" id="35128"/>
    <lineage>
        <taxon>Eukaryota</taxon>
        <taxon>Sar</taxon>
        <taxon>Stramenopiles</taxon>
        <taxon>Ochrophyta</taxon>
        <taxon>Bacillariophyta</taxon>
        <taxon>Coscinodiscophyceae</taxon>
        <taxon>Thalassiosirophycidae</taxon>
        <taxon>Thalassiosirales</taxon>
        <taxon>Thalassiosiraceae</taxon>
        <taxon>Thalassiosira</taxon>
    </lineage>
</organism>
<sequence length="1072" mass="119752">MAREGIDNPFYKQGGRGGGEEKLKFYMGPDNCNNDGWQIGLANVATFLSQSMTMGILNDTCDELNWEEVMEDGSGEETGVYPLSNACGMRGRSYNSGQMYTCPASSGGGNGANSVNFDCSVDTNMKITAVHKSPLRRSPPAFQCYPQTGEKPFTGYFDFAKGVMNDRVIASVLGRTDVEGCCWWGRGALHTKGTCHLGKVNYFMGKRAADAGRPSRYADIDFCTNPEAICSDETRTKELRWSVAMFHWINEVQSYNNDELGWNYIEQLHEVMEGDLLNDLKFEQTHFVDEVSGIFDQGCPNPPCDTIDVMQRVYWSRERKSNFRVALEALELPLKSSYFRQIEEFLMKGKDTFEEVILRSINPTDQKTYQSYRYQFSDFMESLRIMADIGFDDTLFYVGQSENVEEDLHVYSGMLNVGLFLSHAVLMSIRDDACDEHNTQLVNGEFPVSNACGQRGLSYQDMNCTGDDASMACPLDTDQSFSAVTRALDYRAPQPFKCAPKSQFPITGYWDEQRIEENHRTAFANQLGRTDVEGCCWWGRGVLRGVTRGRCFFGQLNYHIGARAAREGRPSLYPNVDFCKFPEAICASEFSNELRWISGMFHWINAVQSYNKNGWNYIEKIKELSIDIMVGGTLDTTFVMDVDCIVKTGSVDCKDAEDTTEMLSEILMAFANFNLPTSSPTATSMPSESPTNLPTVSPVLSPTGSPTTSSAPTGSPVIFSNPSRPVVDDAIRAIKEKQVEIEAKILVPQNSNEQSIYSFDGFVESLKVMAEGAVEGYYFYVGHGRTNNRVYQKRGLVNIAAFLSHTRTLTIGRNTCDEINDDVLNQTQFPLSNSCGQFGESYQGKLMDDVQLWLRTHVFYLHSDANLILCSDMRCDVGETFMECAPDPNMQMSAVVTGDGNGQPPPFFCGPKTYFPFTGYYDNGAASIVNDIPFMNRVGRTDVQGCCWWGRGSAQATGVCMYGKLNYHIGARAGREGRNALFPNLDFCQNPQSICSGSSSYTVMWATGMFLWMEMIQSYEPYSDALDRFVAGKIDAQYLTDVVSDRLDDGKNKQERLANFLAALEALGVSRK</sequence>
<reference evidence="2 3" key="1">
    <citation type="journal article" date="2004" name="Science">
        <title>The genome of the diatom Thalassiosira pseudonana: ecology, evolution, and metabolism.</title>
        <authorList>
            <person name="Armbrust E.V."/>
            <person name="Berges J.A."/>
            <person name="Bowler C."/>
            <person name="Green B.R."/>
            <person name="Martinez D."/>
            <person name="Putnam N.H."/>
            <person name="Zhou S."/>
            <person name="Allen A.E."/>
            <person name="Apt K.E."/>
            <person name="Bechner M."/>
            <person name="Brzezinski M.A."/>
            <person name="Chaal B.K."/>
            <person name="Chiovitti A."/>
            <person name="Davis A.K."/>
            <person name="Demarest M.S."/>
            <person name="Detter J.C."/>
            <person name="Glavina T."/>
            <person name="Goodstein D."/>
            <person name="Hadi M.Z."/>
            <person name="Hellsten U."/>
            <person name="Hildebrand M."/>
            <person name="Jenkins B.D."/>
            <person name="Jurka J."/>
            <person name="Kapitonov V.V."/>
            <person name="Kroger N."/>
            <person name="Lau W.W."/>
            <person name="Lane T.W."/>
            <person name="Larimer F.W."/>
            <person name="Lippmeier J.C."/>
            <person name="Lucas S."/>
            <person name="Medina M."/>
            <person name="Montsant A."/>
            <person name="Obornik M."/>
            <person name="Parker M.S."/>
            <person name="Palenik B."/>
            <person name="Pazour G.J."/>
            <person name="Richardson P.M."/>
            <person name="Rynearson T.A."/>
            <person name="Saito M.A."/>
            <person name="Schwartz D.C."/>
            <person name="Thamatrakoln K."/>
            <person name="Valentin K."/>
            <person name="Vardi A."/>
            <person name="Wilkerson F.P."/>
            <person name="Rokhsar D.S."/>
        </authorList>
    </citation>
    <scope>NUCLEOTIDE SEQUENCE [LARGE SCALE GENOMIC DNA]</scope>
    <source>
        <strain evidence="2 3">CCMP1335</strain>
    </source>
</reference>
<protein>
    <submittedName>
        <fullName evidence="2">Uncharacterized protein</fullName>
    </submittedName>
</protein>
<dbReference type="Proteomes" id="UP000001449">
    <property type="component" value="Chromosome 6"/>
</dbReference>
<dbReference type="KEGG" id="tps:THAPSDRAFT_5875"/>
<dbReference type="EMBL" id="CM000643">
    <property type="protein sequence ID" value="EED91405.1"/>
    <property type="molecule type" value="Genomic_DNA"/>
</dbReference>
<keyword evidence="3" id="KW-1185">Reference proteome</keyword>
<accession>B8C4X1</accession>
<dbReference type="InParanoid" id="B8C4X1"/>
<proteinExistence type="predicted"/>
<dbReference type="OMA" id="YHIGARA"/>
<dbReference type="eggNOG" id="ENOG502T3M9">
    <property type="taxonomic scope" value="Eukaryota"/>
</dbReference>
<gene>
    <name evidence="2" type="ORF">THAPSDRAFT_5875</name>
</gene>
<dbReference type="HOGENOM" id="CLU_287521_0_0_1"/>
<dbReference type="RefSeq" id="XP_002291298.1">
    <property type="nucleotide sequence ID" value="XM_002291262.1"/>
</dbReference>
<evidence type="ECO:0000313" key="2">
    <source>
        <dbReference type="EMBL" id="EED91405.1"/>
    </source>
</evidence>
<name>B8C4X1_THAPS</name>
<dbReference type="AlphaFoldDB" id="B8C4X1"/>
<dbReference type="GeneID" id="7442327"/>
<dbReference type="PaxDb" id="35128-Thaps5875"/>
<evidence type="ECO:0000313" key="3">
    <source>
        <dbReference type="Proteomes" id="UP000001449"/>
    </source>
</evidence>
<dbReference type="PANTHER" id="PTHR21113:SF4">
    <property type="entry name" value="CHITIN-BINDING TYPE-4 DOMAIN-CONTAINING PROTEIN"/>
    <property type="match status" value="1"/>
</dbReference>
<feature type="compositionally biased region" description="Low complexity" evidence="1">
    <location>
        <begin position="679"/>
        <end position="717"/>
    </location>
</feature>
<evidence type="ECO:0000256" key="1">
    <source>
        <dbReference type="SAM" id="MobiDB-lite"/>
    </source>
</evidence>
<feature type="region of interest" description="Disordered" evidence="1">
    <location>
        <begin position="679"/>
        <end position="719"/>
    </location>
</feature>
<reference evidence="2 3" key="2">
    <citation type="journal article" date="2008" name="Nature">
        <title>The Phaeodactylum genome reveals the evolutionary history of diatom genomes.</title>
        <authorList>
            <person name="Bowler C."/>
            <person name="Allen A.E."/>
            <person name="Badger J.H."/>
            <person name="Grimwood J."/>
            <person name="Jabbari K."/>
            <person name="Kuo A."/>
            <person name="Maheswari U."/>
            <person name="Martens C."/>
            <person name="Maumus F."/>
            <person name="Otillar R.P."/>
            <person name="Rayko E."/>
            <person name="Salamov A."/>
            <person name="Vandepoele K."/>
            <person name="Beszteri B."/>
            <person name="Gruber A."/>
            <person name="Heijde M."/>
            <person name="Katinka M."/>
            <person name="Mock T."/>
            <person name="Valentin K."/>
            <person name="Verret F."/>
            <person name="Berges J.A."/>
            <person name="Brownlee C."/>
            <person name="Cadoret J.P."/>
            <person name="Chiovitti A."/>
            <person name="Choi C.J."/>
            <person name="Coesel S."/>
            <person name="De Martino A."/>
            <person name="Detter J.C."/>
            <person name="Durkin C."/>
            <person name="Falciatore A."/>
            <person name="Fournet J."/>
            <person name="Haruta M."/>
            <person name="Huysman M.J."/>
            <person name="Jenkins B.D."/>
            <person name="Jiroutova K."/>
            <person name="Jorgensen R.E."/>
            <person name="Joubert Y."/>
            <person name="Kaplan A."/>
            <person name="Kroger N."/>
            <person name="Kroth P.G."/>
            <person name="La Roche J."/>
            <person name="Lindquist E."/>
            <person name="Lommer M."/>
            <person name="Martin-Jezequel V."/>
            <person name="Lopez P.J."/>
            <person name="Lucas S."/>
            <person name="Mangogna M."/>
            <person name="McGinnis K."/>
            <person name="Medlin L.K."/>
            <person name="Montsant A."/>
            <person name="Oudot-Le Secq M.P."/>
            <person name="Napoli C."/>
            <person name="Obornik M."/>
            <person name="Parker M.S."/>
            <person name="Petit J.L."/>
            <person name="Porcel B.M."/>
            <person name="Poulsen N."/>
            <person name="Robison M."/>
            <person name="Rychlewski L."/>
            <person name="Rynearson T.A."/>
            <person name="Schmutz J."/>
            <person name="Shapiro H."/>
            <person name="Siaut M."/>
            <person name="Stanley M."/>
            <person name="Sussman M.R."/>
            <person name="Taylor A.R."/>
            <person name="Vardi A."/>
            <person name="von Dassow P."/>
            <person name="Vyverman W."/>
            <person name="Willis A."/>
            <person name="Wyrwicz L.S."/>
            <person name="Rokhsar D.S."/>
            <person name="Weissenbach J."/>
            <person name="Armbrust E.V."/>
            <person name="Green B.R."/>
            <person name="Van de Peer Y."/>
            <person name="Grigoriev I.V."/>
        </authorList>
    </citation>
    <scope>NUCLEOTIDE SEQUENCE [LARGE SCALE GENOMIC DNA]</scope>
    <source>
        <strain evidence="2 3">CCMP1335</strain>
    </source>
</reference>